<dbReference type="Gene3D" id="3.30.1520.10">
    <property type="entry name" value="Phox-like domain"/>
    <property type="match status" value="1"/>
</dbReference>
<dbReference type="InterPro" id="IPR011993">
    <property type="entry name" value="PH-like_dom_sf"/>
</dbReference>
<evidence type="ECO:0000259" key="4">
    <source>
        <dbReference type="PROSITE" id="PS50238"/>
    </source>
</evidence>
<sequence length="1223" mass="136246">MNSITIDSPQKEKTAENLSGLRSPLILDTQSSLKNLNFFDPDSSNNSKFTTIQNLETTAFSSDDNRSTYVNSEFLSENGYEKEDDQISLQDDNESNYDLDITHSKTNSQTSLVARKEETAKSLPNSIPTTPSSVAPPEQPLSATSQYSVNVVTTGNSPVISSYSLENCSFSELKNILSEKLIQLSQVQHQNSQLWTLVNKQRTMIFDLQRDFDNAVDQNEKLAKQLESLKTTKEQSNSELNSIENNNSSKNSALNKTSSLSSTTFKISRKPSKNEIFSSVAEVSNILRDNNTNTSNSFEEEKSKKISSSALSLIKTGSKSTFDDQFQVSCENNEDVAGNCAIQENNPYIETRLQSTDSQFPNLSSTNLPTIKHRPPPIMVPSEPDTKSVLSATVNESTNSETNKTLNLSVTPLRSPSLESMVSSPSISKTPQSSVNPKSPFDFSAHTLSTEEETLSNQVSPRRSNSSVQRSPVLYVQPENISTISLEISTLIGKIKPIYRSRREDPIAIISALDRDSGKELWKIMKDYTALQALDNIIRPSMHSFNLPKLPEKSMFQSHAPTRVDARKVALESYFSFLLSTKISLPVANVLCEFLSTDAIDPMDIPDNLSRYEGYLTKRGKKIKVWKVRYFVIEDDLLNYYDKPGGELQGSISLQNAKIGRQAKNENDLNPEESVEKAFRHAFLILEHKKKSYIRHVLCAESDEDRDRWIKALFEAIAEYTNSSLTSSMPFTPTTNNALFNTSQTVLEELTSPTHRIGKLDENSRLSNIPPPCINGTTSTNSPISPISVTQLVTKSIPNKNTLSSTKLTDSSSKISNESSLFHDLRPTGSAATTHSVNSASNTNLMDPIDLIVDADETDNFKDGKKPKKKSFFSFRNKINPPTTGLSSYATSAVNSDHSFNEFQSTPYSSVEQQSLPSANFDSCSQLHSQTPLLSPRPQQLTPQTSQNLSNYEKNVQKHLNSNLDDSFSHSTDTSNSEEIRSLDHNNNKANINGLNDISNFSSSSALPDGTSKRIFGIPLNEAVQLSYKDVHHCRVPSIVYRCIELLKVRDAIFEEGIFRLSGSTATIRLLKERFNNEYDVDLVNSDIYYDIHAVAGLLKLYLREIPTLILSSYLAPEFRDAVEIPNVTTKILKLKSLVQELPRENRDLLCVLCSLLTEVIAHQDINKMNLRNVGIVFALTLNISSSVLTSFLTDFDSIFGDAAPDETKAREFVEFPSHTEML</sequence>
<dbReference type="InterPro" id="IPR050729">
    <property type="entry name" value="Rho-GAP"/>
</dbReference>
<dbReference type="OrthoDB" id="185175at2759"/>
<feature type="compositionally biased region" description="Polar residues" evidence="2">
    <location>
        <begin position="455"/>
        <end position="470"/>
    </location>
</feature>
<organism evidence="5 6">
    <name type="scientific">Magnusiomyces paraingens</name>
    <dbReference type="NCBI Taxonomy" id="2606893"/>
    <lineage>
        <taxon>Eukaryota</taxon>
        <taxon>Fungi</taxon>
        <taxon>Dikarya</taxon>
        <taxon>Ascomycota</taxon>
        <taxon>Saccharomycotina</taxon>
        <taxon>Dipodascomycetes</taxon>
        <taxon>Dipodascales</taxon>
        <taxon>Dipodascaceae</taxon>
        <taxon>Magnusiomyces</taxon>
    </lineage>
</organism>
<dbReference type="PANTHER" id="PTHR23176:SF129">
    <property type="entry name" value="RHO GTPASE ACTIVATING PROTEIN AT 16F, ISOFORM E-RELATED"/>
    <property type="match status" value="1"/>
</dbReference>
<dbReference type="Pfam" id="PF00169">
    <property type="entry name" value="PH"/>
    <property type="match status" value="1"/>
</dbReference>
<dbReference type="CDD" id="cd06093">
    <property type="entry name" value="PX_domain"/>
    <property type="match status" value="1"/>
</dbReference>
<name>A0A5E8BU75_9ASCO</name>
<accession>A0A5E8BU75</accession>
<dbReference type="PANTHER" id="PTHR23176">
    <property type="entry name" value="RHO/RAC/CDC GTPASE-ACTIVATING PROTEIN"/>
    <property type="match status" value="1"/>
</dbReference>
<feature type="domain" description="Rho-GAP" evidence="4">
    <location>
        <begin position="1018"/>
        <end position="1223"/>
    </location>
</feature>
<dbReference type="SUPFAM" id="SSF50729">
    <property type="entry name" value="PH domain-like"/>
    <property type="match status" value="1"/>
</dbReference>
<dbReference type="Pfam" id="PF00620">
    <property type="entry name" value="RhoGAP"/>
    <property type="match status" value="1"/>
</dbReference>
<reference evidence="5 6" key="1">
    <citation type="submission" date="2019-09" db="EMBL/GenBank/DDBJ databases">
        <authorList>
            <person name="Brejova B."/>
        </authorList>
    </citation>
    <scope>NUCLEOTIDE SEQUENCE [LARGE SCALE GENOMIC DNA]</scope>
</reference>
<feature type="region of interest" description="Disordered" evidence="2">
    <location>
        <begin position="905"/>
        <end position="945"/>
    </location>
</feature>
<dbReference type="AlphaFoldDB" id="A0A5E8BU75"/>
<dbReference type="SUPFAM" id="SSF64268">
    <property type="entry name" value="PX domain"/>
    <property type="match status" value="1"/>
</dbReference>
<dbReference type="SMART" id="SM00233">
    <property type="entry name" value="PH"/>
    <property type="match status" value="1"/>
</dbReference>
<dbReference type="InterPro" id="IPR008936">
    <property type="entry name" value="Rho_GTPase_activation_prot"/>
</dbReference>
<evidence type="ECO:0000256" key="2">
    <source>
        <dbReference type="SAM" id="MobiDB-lite"/>
    </source>
</evidence>
<dbReference type="PROSITE" id="PS50238">
    <property type="entry name" value="RHOGAP"/>
    <property type="match status" value="1"/>
</dbReference>
<dbReference type="GO" id="GO:0005938">
    <property type="term" value="C:cell cortex"/>
    <property type="evidence" value="ECO:0007669"/>
    <property type="project" value="UniProtKB-ARBA"/>
</dbReference>
<proteinExistence type="predicted"/>
<dbReference type="EMBL" id="CABVLU010000003">
    <property type="protein sequence ID" value="VVT52927.1"/>
    <property type="molecule type" value="Genomic_DNA"/>
</dbReference>
<feature type="compositionally biased region" description="Low complexity" evidence="2">
    <location>
        <begin position="234"/>
        <end position="256"/>
    </location>
</feature>
<evidence type="ECO:0000256" key="1">
    <source>
        <dbReference type="ARBA" id="ARBA00022468"/>
    </source>
</evidence>
<dbReference type="GO" id="GO:0005096">
    <property type="term" value="F:GTPase activator activity"/>
    <property type="evidence" value="ECO:0007669"/>
    <property type="project" value="UniProtKB-KW"/>
</dbReference>
<feature type="region of interest" description="Disordered" evidence="2">
    <location>
        <begin position="230"/>
        <end position="256"/>
    </location>
</feature>
<protein>
    <submittedName>
        <fullName evidence="5">Uncharacterized protein</fullName>
    </submittedName>
</protein>
<dbReference type="InterPro" id="IPR000198">
    <property type="entry name" value="RhoGAP_dom"/>
</dbReference>
<dbReference type="Pfam" id="PF00787">
    <property type="entry name" value="PX"/>
    <property type="match status" value="1"/>
</dbReference>
<evidence type="ECO:0000313" key="6">
    <source>
        <dbReference type="Proteomes" id="UP000398389"/>
    </source>
</evidence>
<feature type="domain" description="PH" evidence="3">
    <location>
        <begin position="609"/>
        <end position="718"/>
    </location>
</feature>
<keyword evidence="6" id="KW-1185">Reference proteome</keyword>
<dbReference type="Proteomes" id="UP000398389">
    <property type="component" value="Unassembled WGS sequence"/>
</dbReference>
<evidence type="ECO:0000259" key="3">
    <source>
        <dbReference type="PROSITE" id="PS50003"/>
    </source>
</evidence>
<dbReference type="GeneID" id="43582135"/>
<keyword evidence="1" id="KW-0343">GTPase activation</keyword>
<dbReference type="PROSITE" id="PS50003">
    <property type="entry name" value="PH_DOMAIN"/>
    <property type="match status" value="1"/>
</dbReference>
<feature type="compositionally biased region" description="Polar residues" evidence="2">
    <location>
        <begin position="388"/>
        <end position="414"/>
    </location>
</feature>
<dbReference type="SMART" id="SM00324">
    <property type="entry name" value="RhoGAP"/>
    <property type="match status" value="1"/>
</dbReference>
<dbReference type="GO" id="GO:0035091">
    <property type="term" value="F:phosphatidylinositol binding"/>
    <property type="evidence" value="ECO:0007669"/>
    <property type="project" value="InterPro"/>
</dbReference>
<dbReference type="Gene3D" id="1.10.555.10">
    <property type="entry name" value="Rho GTPase activation protein"/>
    <property type="match status" value="1"/>
</dbReference>
<feature type="region of interest" description="Disordered" evidence="2">
    <location>
        <begin position="79"/>
        <end position="141"/>
    </location>
</feature>
<dbReference type="Gene3D" id="2.30.29.30">
    <property type="entry name" value="Pleckstrin-homology domain (PH domain)/Phosphotyrosine-binding domain (PTB)"/>
    <property type="match status" value="1"/>
</dbReference>
<dbReference type="InterPro" id="IPR001683">
    <property type="entry name" value="PX_dom"/>
</dbReference>
<feature type="region of interest" description="Disordered" evidence="2">
    <location>
        <begin position="366"/>
        <end position="470"/>
    </location>
</feature>
<dbReference type="GO" id="GO:0005933">
    <property type="term" value="C:cellular bud"/>
    <property type="evidence" value="ECO:0007669"/>
    <property type="project" value="UniProtKB-ARBA"/>
</dbReference>
<evidence type="ECO:0000313" key="5">
    <source>
        <dbReference type="EMBL" id="VVT52927.1"/>
    </source>
</evidence>
<feature type="compositionally biased region" description="Low complexity" evidence="2">
    <location>
        <begin position="415"/>
        <end position="434"/>
    </location>
</feature>
<feature type="compositionally biased region" description="Polar residues" evidence="2">
    <location>
        <begin position="122"/>
        <end position="133"/>
    </location>
</feature>
<dbReference type="InterPro" id="IPR001849">
    <property type="entry name" value="PH_domain"/>
</dbReference>
<dbReference type="InterPro" id="IPR036871">
    <property type="entry name" value="PX_dom_sf"/>
</dbReference>
<feature type="compositionally biased region" description="Acidic residues" evidence="2">
    <location>
        <begin position="82"/>
        <end position="97"/>
    </location>
</feature>
<dbReference type="SUPFAM" id="SSF48350">
    <property type="entry name" value="GTPase activation domain, GAP"/>
    <property type="match status" value="1"/>
</dbReference>
<dbReference type="RefSeq" id="XP_031853926.1">
    <property type="nucleotide sequence ID" value="XM_031998035.1"/>
</dbReference>
<gene>
    <name evidence="5" type="ORF">SAPINGB_P003317</name>
</gene>
<dbReference type="GO" id="GO:0007165">
    <property type="term" value="P:signal transduction"/>
    <property type="evidence" value="ECO:0007669"/>
    <property type="project" value="InterPro"/>
</dbReference>